<dbReference type="PANTHER" id="PTHR10202:SF25">
    <property type="entry name" value="PRESENILIN SPE-4"/>
    <property type="match status" value="1"/>
</dbReference>
<dbReference type="GO" id="GO:0006509">
    <property type="term" value="P:membrane protein ectodomain proteolysis"/>
    <property type="evidence" value="ECO:0007669"/>
    <property type="project" value="TreeGrafter"/>
</dbReference>
<dbReference type="Pfam" id="PF01080">
    <property type="entry name" value="Presenilin"/>
    <property type="match status" value="2"/>
</dbReference>
<feature type="transmembrane region" description="Helical" evidence="10">
    <location>
        <begin position="368"/>
        <end position="389"/>
    </location>
</feature>
<accession>A0A914XUW7</accession>
<dbReference type="GO" id="GO:0055074">
    <property type="term" value="P:calcium ion homeostasis"/>
    <property type="evidence" value="ECO:0007669"/>
    <property type="project" value="TreeGrafter"/>
</dbReference>
<dbReference type="Gene3D" id="1.10.472.100">
    <property type="entry name" value="Presenilin"/>
    <property type="match status" value="1"/>
</dbReference>
<dbReference type="PANTHER" id="PTHR10202">
    <property type="entry name" value="PRESENILIN"/>
    <property type="match status" value="1"/>
</dbReference>
<keyword evidence="7 10" id="KW-1133">Transmembrane helix</keyword>
<dbReference type="GO" id="GO:0042500">
    <property type="term" value="F:aspartic endopeptidase activity, intramembrane cleaving"/>
    <property type="evidence" value="ECO:0007669"/>
    <property type="project" value="InterPro"/>
</dbReference>
<feature type="transmembrane region" description="Helical" evidence="10">
    <location>
        <begin position="340"/>
        <end position="361"/>
    </location>
</feature>
<evidence type="ECO:0000256" key="9">
    <source>
        <dbReference type="ARBA" id="ARBA00023136"/>
    </source>
</evidence>
<comment type="similarity">
    <text evidence="3">Belongs to the peptidase A22A family.</text>
</comment>
<comment type="subcellular location">
    <subcellularLocation>
        <location evidence="1">Endoplasmic reticulum membrane</location>
        <topology evidence="1">Multi-pass membrane protein</topology>
    </subcellularLocation>
    <subcellularLocation>
        <location evidence="2">Golgi apparatus membrane</location>
        <topology evidence="2">Multi-pass membrane protein</topology>
    </subcellularLocation>
</comment>
<feature type="transmembrane region" description="Helical" evidence="10">
    <location>
        <begin position="104"/>
        <end position="123"/>
    </location>
</feature>
<dbReference type="InterPro" id="IPR006639">
    <property type="entry name" value="Preselin/SPP"/>
</dbReference>
<dbReference type="InterPro" id="IPR042524">
    <property type="entry name" value="Presenilin_C"/>
</dbReference>
<keyword evidence="9 10" id="KW-0472">Membrane</keyword>
<feature type="transmembrane region" description="Helical" evidence="10">
    <location>
        <begin position="73"/>
        <end position="98"/>
    </location>
</feature>
<sequence length="413" mass="46259">MELDGIWAERIHKWQQEIHQTKKILIPVISNQLLTLAGWHFVYNCETDPNSLALYLLDSRHNFTTGSDIYDGALNGVICVTLLAAMSFFMLLVAIYNFKRLIKAWLSISCLLIIFGISALFARDAFIKFGVTENVWIWTLIAAGIYGIGGVAVFFSEKLPLWLHQFYVVTNCAIVSLYYLRMLPAHTTWFLLGAIILWDAFAVLAPQGPLNMITGCAENYSDNILRFLMFTAELQPTCIPPFQQPSAIYDVLNPNSTQDKDIESSDDEELSHLLNIDGCTTAESFSDDDEEEEGDEMIVDEKRERTAKDALDDDNSIRLGLGDFVFYSVLVGKAASSGSFLATLAAMNGVVLGLIITLTVFSNSDETMPALPCSIALGMFFHFGTLYIIQPFYYFIYNIFFVLISDAIFALEN</sequence>
<evidence type="ECO:0000256" key="8">
    <source>
        <dbReference type="ARBA" id="ARBA00023034"/>
    </source>
</evidence>
<dbReference type="GO" id="GO:0005789">
    <property type="term" value="C:endoplasmic reticulum membrane"/>
    <property type="evidence" value="ECO:0007669"/>
    <property type="project" value="UniProtKB-SubCell"/>
</dbReference>
<feature type="transmembrane region" description="Helical" evidence="10">
    <location>
        <begin position="135"/>
        <end position="155"/>
    </location>
</feature>
<evidence type="ECO:0000256" key="6">
    <source>
        <dbReference type="ARBA" id="ARBA00022976"/>
    </source>
</evidence>
<dbReference type="Proteomes" id="UP000887577">
    <property type="component" value="Unplaced"/>
</dbReference>
<evidence type="ECO:0000313" key="12">
    <source>
        <dbReference type="WBParaSite" id="PSU_v2.g10335.t1"/>
    </source>
</evidence>
<dbReference type="AlphaFoldDB" id="A0A914XUW7"/>
<evidence type="ECO:0000256" key="4">
    <source>
        <dbReference type="ARBA" id="ARBA00022692"/>
    </source>
</evidence>
<evidence type="ECO:0000256" key="1">
    <source>
        <dbReference type="ARBA" id="ARBA00004477"/>
    </source>
</evidence>
<dbReference type="InterPro" id="IPR001108">
    <property type="entry name" value="Peptidase_A22A"/>
</dbReference>
<evidence type="ECO:0000256" key="2">
    <source>
        <dbReference type="ARBA" id="ARBA00004653"/>
    </source>
</evidence>
<evidence type="ECO:0000313" key="11">
    <source>
        <dbReference type="Proteomes" id="UP000887577"/>
    </source>
</evidence>
<proteinExistence type="inferred from homology"/>
<feature type="transmembrane region" description="Helical" evidence="10">
    <location>
        <begin position="161"/>
        <end position="180"/>
    </location>
</feature>
<keyword evidence="4 10" id="KW-0812">Transmembrane</keyword>
<evidence type="ECO:0000256" key="3">
    <source>
        <dbReference type="ARBA" id="ARBA00008604"/>
    </source>
</evidence>
<keyword evidence="6" id="KW-0914">Notch signaling pathway</keyword>
<evidence type="ECO:0000256" key="7">
    <source>
        <dbReference type="ARBA" id="ARBA00022989"/>
    </source>
</evidence>
<organism evidence="11 12">
    <name type="scientific">Panagrolaimus superbus</name>
    <dbReference type="NCBI Taxonomy" id="310955"/>
    <lineage>
        <taxon>Eukaryota</taxon>
        <taxon>Metazoa</taxon>
        <taxon>Ecdysozoa</taxon>
        <taxon>Nematoda</taxon>
        <taxon>Chromadorea</taxon>
        <taxon>Rhabditida</taxon>
        <taxon>Tylenchina</taxon>
        <taxon>Panagrolaimomorpha</taxon>
        <taxon>Panagrolaimoidea</taxon>
        <taxon>Panagrolaimidae</taxon>
        <taxon>Panagrolaimus</taxon>
    </lineage>
</organism>
<dbReference type="GO" id="GO:0034205">
    <property type="term" value="P:amyloid-beta formation"/>
    <property type="evidence" value="ECO:0007669"/>
    <property type="project" value="TreeGrafter"/>
</dbReference>
<dbReference type="SMART" id="SM00730">
    <property type="entry name" value="PSN"/>
    <property type="match status" value="1"/>
</dbReference>
<dbReference type="GO" id="GO:0016485">
    <property type="term" value="P:protein processing"/>
    <property type="evidence" value="ECO:0007669"/>
    <property type="project" value="InterPro"/>
</dbReference>
<name>A0A914XUW7_9BILA</name>
<keyword evidence="11" id="KW-1185">Reference proteome</keyword>
<dbReference type="GO" id="GO:0070765">
    <property type="term" value="C:gamma-secretase complex"/>
    <property type="evidence" value="ECO:0007669"/>
    <property type="project" value="TreeGrafter"/>
</dbReference>
<keyword evidence="5" id="KW-0256">Endoplasmic reticulum</keyword>
<dbReference type="GO" id="GO:0000139">
    <property type="term" value="C:Golgi membrane"/>
    <property type="evidence" value="ECO:0007669"/>
    <property type="project" value="UniProtKB-SubCell"/>
</dbReference>
<reference evidence="12" key="1">
    <citation type="submission" date="2022-11" db="UniProtKB">
        <authorList>
            <consortium name="WormBaseParasite"/>
        </authorList>
    </citation>
    <scope>IDENTIFICATION</scope>
</reference>
<evidence type="ECO:0000256" key="5">
    <source>
        <dbReference type="ARBA" id="ARBA00022824"/>
    </source>
</evidence>
<dbReference type="GO" id="GO:0007219">
    <property type="term" value="P:Notch signaling pathway"/>
    <property type="evidence" value="ECO:0007669"/>
    <property type="project" value="UniProtKB-KW"/>
</dbReference>
<protein>
    <submittedName>
        <fullName evidence="12">Presenilin</fullName>
    </submittedName>
</protein>
<keyword evidence="8" id="KW-0333">Golgi apparatus</keyword>
<dbReference type="WBParaSite" id="PSU_v2.g10335.t1">
    <property type="protein sequence ID" value="PSU_v2.g10335.t1"/>
    <property type="gene ID" value="PSU_v2.g10335"/>
</dbReference>
<evidence type="ECO:0000256" key="10">
    <source>
        <dbReference type="SAM" id="Phobius"/>
    </source>
</evidence>